<sequence length="568" mass="65365">MARDNQSYQMDSLRDPSDLMQPERLSALQQTPLSFTRILTRRMVDEQWEIDLREISVDEEGNGRARYSITTPSHEFSFPIFSQKISEEEKTDRITADTWDMWGFLCEGNPTEEFIDWQFEELPSVRKGRATPEDVLIWTRGNRSSRFFDHIVESLVDGRQPDIDFLAKGGYLIRSSGYYGNGLNGTKVFEAFEQDHPLNEPYLAQMFAAYMWRIFGYDLADAIAKEHDDDAATLDYSIRKYLGTGNSSGMGVALFAMNHPKLIHTWLRAREVAVARVKTVEPTDDDIRKLVEILHRAEVWFTEGESDSKEFFLSKARIADGLNSVRKRIERANEISTWTDITSWTEDNFEPEIEEVLYSLLMDIHPDVYEGLKSALITSQKTDIRPGMTVSRLRSIVTSDYRWTLDIDMSAPGANENFWYRSVNGEEPRLGKKGESEAEEYALPVDIAFQVQQLENELRSFDGADTVADVLFEYPEYRYIVERIQSVHGLPYAEIRGNPLDTDFVPLHLVALVKSFWGIQKTHPANKGWVKGTFFQGAPLPEDLRDGKSSYWLYPPRPELMKKSEVTQ</sequence>
<keyword evidence="2" id="KW-0614">Plasmid</keyword>
<dbReference type="OrthoDB" id="200504at2157"/>
<proteinExistence type="predicted"/>
<dbReference type="Proteomes" id="UP000302218">
    <property type="component" value="Plasmid pNVE500"/>
</dbReference>
<organism evidence="2 3">
    <name type="scientific">Natrinema versiforme</name>
    <dbReference type="NCBI Taxonomy" id="88724"/>
    <lineage>
        <taxon>Archaea</taxon>
        <taxon>Methanobacteriati</taxon>
        <taxon>Methanobacteriota</taxon>
        <taxon>Stenosarchaea group</taxon>
        <taxon>Halobacteria</taxon>
        <taxon>Halobacteriales</taxon>
        <taxon>Natrialbaceae</taxon>
        <taxon>Natrinema</taxon>
    </lineage>
</organism>
<name>A0A4P8WRG0_9EURY</name>
<evidence type="ECO:0000313" key="2">
    <source>
        <dbReference type="EMBL" id="QCS44711.1"/>
    </source>
</evidence>
<gene>
    <name evidence="2" type="ORF">FEJ81_20705</name>
</gene>
<evidence type="ECO:0000256" key="1">
    <source>
        <dbReference type="SAM" id="MobiDB-lite"/>
    </source>
</evidence>
<dbReference type="KEGG" id="nvr:FEJ81_20705"/>
<dbReference type="AlphaFoldDB" id="A0A4P8WRG0"/>
<accession>A0A4P8WRG0</accession>
<dbReference type="EMBL" id="CP040331">
    <property type="protein sequence ID" value="QCS44711.1"/>
    <property type="molecule type" value="Genomic_DNA"/>
</dbReference>
<feature type="region of interest" description="Disordered" evidence="1">
    <location>
        <begin position="1"/>
        <end position="22"/>
    </location>
</feature>
<geneLocation type="plasmid" evidence="3">
    <name>pnve500</name>
</geneLocation>
<evidence type="ECO:0000313" key="3">
    <source>
        <dbReference type="Proteomes" id="UP000302218"/>
    </source>
</evidence>
<reference evidence="3" key="1">
    <citation type="submission" date="2019-05" db="EMBL/GenBank/DDBJ databases">
        <title>Genome sequence and methylation pattern of the halophilic Archaeon Natrinema versiforme BOL5-4.</title>
        <authorList>
            <person name="DasSarma P."/>
            <person name="Anton B.P."/>
            <person name="DasSarma S.L."/>
            <person name="Martinez F.L."/>
            <person name="Guzman D."/>
            <person name="Roberts R.J."/>
            <person name="DasSarma S."/>
        </authorList>
    </citation>
    <scope>NUCLEOTIDE SEQUENCE [LARGE SCALE GENOMIC DNA]</scope>
    <source>
        <strain evidence="3">BOL5-4</strain>
        <plasmid evidence="3">pnve500</plasmid>
    </source>
</reference>
<feature type="compositionally biased region" description="Polar residues" evidence="1">
    <location>
        <begin position="1"/>
        <end position="10"/>
    </location>
</feature>
<protein>
    <submittedName>
        <fullName evidence="2">Uncharacterized protein</fullName>
    </submittedName>
</protein>